<evidence type="ECO:0000313" key="18">
    <source>
        <dbReference type="EMBL" id="SEH76845.1"/>
    </source>
</evidence>
<dbReference type="STRING" id="1679444.PYTT_0595"/>
<evidence type="ECO:0000256" key="7">
    <source>
        <dbReference type="ARBA" id="ARBA00022842"/>
    </source>
</evidence>
<dbReference type="PIRSF" id="PIRSF001336">
    <property type="entry name" value="Arg_decrbxlase"/>
    <property type="match status" value="1"/>
</dbReference>
<dbReference type="Gene3D" id="3.20.20.10">
    <property type="entry name" value="Alanine racemase"/>
    <property type="match status" value="1"/>
</dbReference>
<reference evidence="19" key="1">
    <citation type="submission" date="2016-09" db="EMBL/GenBank/DDBJ databases">
        <authorList>
            <person name="Koehorst J."/>
        </authorList>
    </citation>
    <scope>NUCLEOTIDE SEQUENCE [LARGE SCALE GENOMIC DNA]</scope>
</reference>
<dbReference type="HAMAP" id="MF_01417">
    <property type="entry name" value="SpeA"/>
    <property type="match status" value="1"/>
</dbReference>
<dbReference type="EMBL" id="LT629973">
    <property type="protein sequence ID" value="SEH76845.1"/>
    <property type="molecule type" value="Genomic_DNA"/>
</dbReference>
<feature type="active site" description="Proton donor" evidence="14">
    <location>
        <position position="513"/>
    </location>
</feature>
<evidence type="ECO:0000259" key="15">
    <source>
        <dbReference type="Pfam" id="PF02784"/>
    </source>
</evidence>
<dbReference type="OrthoDB" id="9802658at2"/>
<evidence type="ECO:0000256" key="14">
    <source>
        <dbReference type="PIRSR" id="PIRSR600183-50"/>
    </source>
</evidence>
<dbReference type="InterPro" id="IPR009006">
    <property type="entry name" value="Ala_racemase/Decarboxylase_C"/>
</dbReference>
<dbReference type="Proteomes" id="UP000176204">
    <property type="component" value="Chromosome I"/>
</dbReference>
<evidence type="ECO:0000256" key="8">
    <source>
        <dbReference type="ARBA" id="ARBA00022898"/>
    </source>
</evidence>
<dbReference type="PROSITE" id="PS00878">
    <property type="entry name" value="ODR_DC_2_1"/>
    <property type="match status" value="1"/>
</dbReference>
<dbReference type="PRINTS" id="PR01179">
    <property type="entry name" value="ODADCRBXLASE"/>
</dbReference>
<evidence type="ECO:0000256" key="4">
    <source>
        <dbReference type="ARBA" id="ARBA00008357"/>
    </source>
</evidence>
<dbReference type="Pfam" id="PF17810">
    <property type="entry name" value="Arg_decarb_HB"/>
    <property type="match status" value="1"/>
</dbReference>
<dbReference type="SUPFAM" id="SSF51419">
    <property type="entry name" value="PLP-binding barrel"/>
    <property type="match status" value="1"/>
</dbReference>
<gene>
    <name evidence="12" type="primary">speA</name>
    <name evidence="18" type="ORF">PYTT_0595</name>
</gene>
<dbReference type="GO" id="GO:0008792">
    <property type="term" value="F:arginine decarboxylase activity"/>
    <property type="evidence" value="ECO:0007669"/>
    <property type="project" value="UniProtKB-UniRule"/>
</dbReference>
<dbReference type="AlphaFoldDB" id="A0A1C7PEH7"/>
<evidence type="ECO:0000256" key="10">
    <source>
        <dbReference type="ARBA" id="ARBA00023115"/>
    </source>
</evidence>
<dbReference type="InterPro" id="IPR022653">
    <property type="entry name" value="De-COase2_pyr-phos_BS"/>
</dbReference>
<accession>A0A1C7PEH7</accession>
<dbReference type="KEGG" id="agl:PYTT_0595"/>
<dbReference type="NCBIfam" id="NF003763">
    <property type="entry name" value="PRK05354.1"/>
    <property type="match status" value="1"/>
</dbReference>
<organism evidence="18 19">
    <name type="scientific">Akkermansia glycaniphila</name>
    <dbReference type="NCBI Taxonomy" id="1679444"/>
    <lineage>
        <taxon>Bacteria</taxon>
        <taxon>Pseudomonadati</taxon>
        <taxon>Verrucomicrobiota</taxon>
        <taxon>Verrucomicrobiia</taxon>
        <taxon>Verrucomicrobiales</taxon>
        <taxon>Akkermansiaceae</taxon>
        <taxon>Akkermansia</taxon>
    </lineage>
</organism>
<dbReference type="FunFam" id="3.20.20.10:FF:000001">
    <property type="entry name" value="Biosynthetic arginine decarboxylase"/>
    <property type="match status" value="1"/>
</dbReference>
<keyword evidence="6 12" id="KW-0210">Decarboxylase</keyword>
<evidence type="ECO:0000256" key="3">
    <source>
        <dbReference type="ARBA" id="ARBA00002257"/>
    </source>
</evidence>
<comment type="caution">
    <text evidence="12">Lacks conserved residue(s) required for the propagation of feature annotation.</text>
</comment>
<evidence type="ECO:0000256" key="1">
    <source>
        <dbReference type="ARBA" id="ARBA00001933"/>
    </source>
</evidence>
<feature type="domain" description="Orn/DAP/Arg decarboxylase 2 N-terminal" evidence="15">
    <location>
        <begin position="93"/>
        <end position="355"/>
    </location>
</feature>
<comment type="pathway">
    <text evidence="12">Amine and polyamine biosynthesis; agmatine biosynthesis; agmatine from L-arginine: step 1/1.</text>
</comment>
<keyword evidence="7 12" id="KW-0460">Magnesium</keyword>
<dbReference type="Pfam" id="PF02784">
    <property type="entry name" value="Orn_Arg_deC_N"/>
    <property type="match status" value="1"/>
</dbReference>
<keyword evidence="5 12" id="KW-0479">Metal-binding</keyword>
<comment type="similarity">
    <text evidence="4 12">Belongs to the Orn/Lys/Arg decarboxylase class-II family. SpeA subfamily.</text>
</comment>
<dbReference type="InterPro" id="IPR040634">
    <property type="entry name" value="Arg_decarb_HB"/>
</dbReference>
<dbReference type="RefSeq" id="WP_067773215.1">
    <property type="nucleotide sequence ID" value="NZ_JACVVN010000012.1"/>
</dbReference>
<sequence length="645" mass="72432">MGARNKEGIKQKVKGWSHHDSAELYGIDSWGNGYFRVNRQGEVTVRLKSDSNSFKDVSLHDLVEGLVERGTTVPVLLRFRDLLRSRIKELNESFRKAIDEVKYQGGYQGVYPIKVNQQRQVVEEVTRYGERYDYGLEAGSKPELIAAMAHMHNPKAYLICNGYKDDEFIDLALLGQKMGLNIYLVLEMPNELDAILKRAEKLKIRPNLGVRVRLAAKGSGHWSESAGDNSVFGLNAAQVVDVVDKLKAADALDCLKLLHYHQGSQIPNISVVREGLTEATRIYIDLVAEGAPMGTLDMGGGLAVDYDGSKTNFHSSCNYSIAEYARDIVEVVGELCTKHNVPHPTLVTESGRAVVTYYSVLVFNILDVAAAPGGDEPPPVPDNALDSLKALAETSRMLSRKNIQECYNDACYYRDQLRAQFFYGNSSLRERGLGGAYFWHILNRIAHMLTEMETIPEDLREISDSMVDFYYGNFSLFQSLPDAWAIKQLFPVMPLQRLNERPTKKAVLADITCDCDGKIDRFIDREDVAKSLPLHSVASDEDYYVGVFLVGAYQETLGDLHNLLGDTNVVGVHLEGDRPVYTHEVEGDTVADVLSYVEYDPKELIVKFRSFAEQAVADERITPRERRNAMEAFRMGLNGYTYYEL</sequence>
<dbReference type="SUPFAM" id="SSF50621">
    <property type="entry name" value="Alanine racemase C-terminal domain-like"/>
    <property type="match status" value="1"/>
</dbReference>
<protein>
    <recommendedName>
        <fullName evidence="12">Biosynthetic arginine decarboxylase</fullName>
        <shortName evidence="12">ADC</shortName>
        <ecNumber evidence="12">4.1.1.19</ecNumber>
    </recommendedName>
</protein>
<dbReference type="GO" id="GO:0008295">
    <property type="term" value="P:spermidine biosynthetic process"/>
    <property type="evidence" value="ECO:0007669"/>
    <property type="project" value="UniProtKB-UniRule"/>
</dbReference>
<feature type="domain" description="Arginine decarboxylase helical bundle" evidence="16">
    <location>
        <begin position="384"/>
        <end position="462"/>
    </location>
</feature>
<feature type="domain" description="Arginine decarboxylase C-terminal helical" evidence="17">
    <location>
        <begin position="590"/>
        <end position="643"/>
    </location>
</feature>
<comment type="function">
    <text evidence="3 12">Catalyzes the biosynthesis of agmatine from arginine.</text>
</comment>
<evidence type="ECO:0000259" key="17">
    <source>
        <dbReference type="Pfam" id="PF17944"/>
    </source>
</evidence>
<keyword evidence="11 12" id="KW-0456">Lyase</keyword>
<comment type="cofactor">
    <cofactor evidence="2 12">
        <name>Mg(2+)</name>
        <dbReference type="ChEBI" id="CHEBI:18420"/>
    </cofactor>
</comment>
<dbReference type="Gene3D" id="1.10.287.3440">
    <property type="match status" value="1"/>
</dbReference>
<evidence type="ECO:0000256" key="6">
    <source>
        <dbReference type="ARBA" id="ARBA00022793"/>
    </source>
</evidence>
<dbReference type="InterPro" id="IPR029066">
    <property type="entry name" value="PLP-binding_barrel"/>
</dbReference>
<evidence type="ECO:0000256" key="12">
    <source>
        <dbReference type="HAMAP-Rule" id="MF_01417"/>
    </source>
</evidence>
<keyword evidence="9 12" id="KW-0745">Spermidine biosynthesis</keyword>
<dbReference type="InterPro" id="IPR041128">
    <property type="entry name" value="Arg_decarbox_C"/>
</dbReference>
<comment type="catalytic activity">
    <reaction evidence="12">
        <text>L-arginine + H(+) = agmatine + CO2</text>
        <dbReference type="Rhea" id="RHEA:17641"/>
        <dbReference type="ChEBI" id="CHEBI:15378"/>
        <dbReference type="ChEBI" id="CHEBI:16526"/>
        <dbReference type="ChEBI" id="CHEBI:32682"/>
        <dbReference type="ChEBI" id="CHEBI:58145"/>
        <dbReference type="EC" id="4.1.1.19"/>
    </reaction>
</comment>
<dbReference type="InterPro" id="IPR022644">
    <property type="entry name" value="De-COase2_N"/>
</dbReference>
<dbReference type="GO" id="GO:0033388">
    <property type="term" value="P:putrescine biosynthetic process from arginine"/>
    <property type="evidence" value="ECO:0007669"/>
    <property type="project" value="UniProtKB-ARBA"/>
</dbReference>
<dbReference type="NCBIfam" id="TIGR01273">
    <property type="entry name" value="speA"/>
    <property type="match status" value="1"/>
</dbReference>
<name>A0A1C7PEH7_9BACT</name>
<dbReference type="GO" id="GO:0006527">
    <property type="term" value="P:L-arginine catabolic process"/>
    <property type="evidence" value="ECO:0007669"/>
    <property type="project" value="InterPro"/>
</dbReference>
<keyword evidence="8 12" id="KW-0663">Pyridoxal phosphate</keyword>
<evidence type="ECO:0000259" key="16">
    <source>
        <dbReference type="Pfam" id="PF17810"/>
    </source>
</evidence>
<evidence type="ECO:0000313" key="19">
    <source>
        <dbReference type="Proteomes" id="UP000176204"/>
    </source>
</evidence>
<dbReference type="PANTHER" id="PTHR43295:SF9">
    <property type="entry name" value="BIOSYNTHETIC ARGININE DECARBOXYLASE"/>
    <property type="match status" value="1"/>
</dbReference>
<dbReference type="PANTHER" id="PTHR43295">
    <property type="entry name" value="ARGININE DECARBOXYLASE"/>
    <property type="match status" value="1"/>
</dbReference>
<dbReference type="Gene3D" id="1.20.58.930">
    <property type="match status" value="1"/>
</dbReference>
<dbReference type="Pfam" id="PF17944">
    <property type="entry name" value="Arg_decarbox_C"/>
    <property type="match status" value="1"/>
</dbReference>
<keyword evidence="10 12" id="KW-0620">Polyamine biosynthesis</keyword>
<evidence type="ECO:0000256" key="2">
    <source>
        <dbReference type="ARBA" id="ARBA00001946"/>
    </source>
</evidence>
<dbReference type="PATRIC" id="fig|1679444.3.peg.2037"/>
<feature type="modified residue" description="N6-(pyridoxal phosphate)lysine" evidence="12 13">
    <location>
        <position position="114"/>
    </location>
</feature>
<keyword evidence="19" id="KW-1185">Reference proteome</keyword>
<comment type="cofactor">
    <cofactor evidence="1 12 13">
        <name>pyridoxal 5'-phosphate</name>
        <dbReference type="ChEBI" id="CHEBI:597326"/>
    </cofactor>
</comment>
<evidence type="ECO:0000256" key="13">
    <source>
        <dbReference type="PIRSR" id="PIRSR001336-50"/>
    </source>
</evidence>
<dbReference type="Gene3D" id="2.40.37.10">
    <property type="entry name" value="Lyase, Ornithine Decarboxylase, Chain A, domain 1"/>
    <property type="match status" value="1"/>
</dbReference>
<evidence type="ECO:0000256" key="5">
    <source>
        <dbReference type="ARBA" id="ARBA00022723"/>
    </source>
</evidence>
<dbReference type="UniPathway" id="UPA00186">
    <property type="reaction ID" value="UER00284"/>
</dbReference>
<dbReference type="PRINTS" id="PR01180">
    <property type="entry name" value="ARGDCRBXLASE"/>
</dbReference>
<dbReference type="EC" id="4.1.1.19" evidence="12"/>
<evidence type="ECO:0000256" key="11">
    <source>
        <dbReference type="ARBA" id="ARBA00023239"/>
    </source>
</evidence>
<dbReference type="CDD" id="cd06830">
    <property type="entry name" value="PLPDE_III_ADC"/>
    <property type="match status" value="1"/>
</dbReference>
<dbReference type="GO" id="GO:0046872">
    <property type="term" value="F:metal ion binding"/>
    <property type="evidence" value="ECO:0007669"/>
    <property type="project" value="UniProtKB-KW"/>
</dbReference>
<dbReference type="InterPro" id="IPR000183">
    <property type="entry name" value="Orn/DAP/Arg_de-COase"/>
</dbReference>
<dbReference type="InterPro" id="IPR002985">
    <property type="entry name" value="Arg_decrbxlase"/>
</dbReference>
<proteinExistence type="inferred from homology"/>
<evidence type="ECO:0000256" key="9">
    <source>
        <dbReference type="ARBA" id="ARBA00023066"/>
    </source>
</evidence>